<evidence type="ECO:0000313" key="2">
    <source>
        <dbReference type="Proteomes" id="UP000654075"/>
    </source>
</evidence>
<dbReference type="OrthoDB" id="422042at2759"/>
<comment type="caution">
    <text evidence="1">The sequence shown here is derived from an EMBL/GenBank/DDBJ whole genome shotgun (WGS) entry which is preliminary data.</text>
</comment>
<dbReference type="Proteomes" id="UP000654075">
    <property type="component" value="Unassembled WGS sequence"/>
</dbReference>
<proteinExistence type="predicted"/>
<organism evidence="1 2">
    <name type="scientific">Polarella glacialis</name>
    <name type="common">Dinoflagellate</name>
    <dbReference type="NCBI Taxonomy" id="89957"/>
    <lineage>
        <taxon>Eukaryota</taxon>
        <taxon>Sar</taxon>
        <taxon>Alveolata</taxon>
        <taxon>Dinophyceae</taxon>
        <taxon>Suessiales</taxon>
        <taxon>Suessiaceae</taxon>
        <taxon>Polarella</taxon>
    </lineage>
</organism>
<keyword evidence="2" id="KW-1185">Reference proteome</keyword>
<gene>
    <name evidence="1" type="ORF">PGLA1383_LOCUS43512</name>
</gene>
<reference evidence="1" key="1">
    <citation type="submission" date="2021-02" db="EMBL/GenBank/DDBJ databases">
        <authorList>
            <person name="Dougan E. K."/>
            <person name="Rhodes N."/>
            <person name="Thang M."/>
            <person name="Chan C."/>
        </authorList>
    </citation>
    <scope>NUCLEOTIDE SEQUENCE</scope>
</reference>
<protein>
    <submittedName>
        <fullName evidence="1">Uncharacterized protein</fullName>
    </submittedName>
</protein>
<accession>A0A813GUD4</accession>
<name>A0A813GUD4_POLGL</name>
<sequence length="128" mass="14290">MAQNWAAREFESKLQEALQRVRLVLDETKQPQPAAEVHHTYQDKYLLVEYLTNSAAASQLNCLAALGLSPEQLSTLRQWSTIPTPKEFKDAIESLSPEQQSFAKAFRAMQLESTLFGILASAITADHA</sequence>
<dbReference type="EMBL" id="CAJNNV010028995">
    <property type="protein sequence ID" value="CAE8626603.1"/>
    <property type="molecule type" value="Genomic_DNA"/>
</dbReference>
<evidence type="ECO:0000313" key="1">
    <source>
        <dbReference type="EMBL" id="CAE8626603.1"/>
    </source>
</evidence>
<dbReference type="AlphaFoldDB" id="A0A813GUD4"/>